<dbReference type="Proteomes" id="UP000245629">
    <property type="component" value="Chromosome 1"/>
</dbReference>
<dbReference type="SUPFAM" id="SSF52540">
    <property type="entry name" value="P-loop containing nucleoside triphosphate hydrolases"/>
    <property type="match status" value="1"/>
</dbReference>
<dbReference type="InterPro" id="IPR000212">
    <property type="entry name" value="DNA_helicase_UvrD/REP"/>
</dbReference>
<organism evidence="3 4">
    <name type="scientific">Azospirillum thermophilum</name>
    <dbReference type="NCBI Taxonomy" id="2202148"/>
    <lineage>
        <taxon>Bacteria</taxon>
        <taxon>Pseudomonadati</taxon>
        <taxon>Pseudomonadota</taxon>
        <taxon>Alphaproteobacteria</taxon>
        <taxon>Rhodospirillales</taxon>
        <taxon>Azospirillaceae</taxon>
        <taxon>Azospirillum</taxon>
    </lineage>
</organism>
<evidence type="ECO:0000313" key="3">
    <source>
        <dbReference type="EMBL" id="AWK85271.1"/>
    </source>
</evidence>
<keyword evidence="4" id="KW-1185">Reference proteome</keyword>
<protein>
    <recommendedName>
        <fullName evidence="1">DNA 3'-5' helicase II</fullName>
    </recommendedName>
</protein>
<sequence>MERGLFRRQGPGDWLFMPSDTPTDEQHRAIQAIDAWYRDDKAPQVFWLAGEAGTGKTRTTAFVLDHLQERRRLRDYVVGAPTGKAAQVLRRKGIEGAATLHSLLYAPRKDGDTGELFFARRPDGPLADADLIVCDEGSMVGDDVARDLLRTDKKILVIADDYQLPPVSGQGLFTSGEPDFRLTEPHRTARESPVIRLAHLLRRQELPRRFGSVGKVHVLPLERRTQSLVMRQSSQAICGTHRVRTTYTRRMRSLLGHETVMPQAGERVICRRNQKDEGLYNGMIGTLTRPAAEATGRDAGLWSLGVQMEDELRPRGKLIVHSWMFQAHYEEGMVQPRVGKDIQLYDWAWLITCHASQGSEFPSVTVVDDSAAFREHRWRWLYTAVTRSREELVLLLRNVDLGGPWQIPAFDDGLPSG</sequence>
<dbReference type="AlphaFoldDB" id="A0A2S2CLB8"/>
<dbReference type="OrthoDB" id="9803432at2"/>
<evidence type="ECO:0000256" key="1">
    <source>
        <dbReference type="ARBA" id="ARBA00034923"/>
    </source>
</evidence>
<name>A0A2S2CLB8_9PROT</name>
<dbReference type="CDD" id="cd18809">
    <property type="entry name" value="SF1_C_RecD"/>
    <property type="match status" value="1"/>
</dbReference>
<evidence type="ECO:0000259" key="2">
    <source>
        <dbReference type="Pfam" id="PF13538"/>
    </source>
</evidence>
<reference evidence="4" key="1">
    <citation type="submission" date="2018-05" db="EMBL/GenBank/DDBJ databases">
        <title>Azospirillum thermophila sp. nov., a novel isolated from hot spring.</title>
        <authorList>
            <person name="Zhao Z."/>
        </authorList>
    </citation>
    <scope>NUCLEOTIDE SEQUENCE [LARGE SCALE GENOMIC DNA]</scope>
    <source>
        <strain evidence="4">CFH 70021</strain>
    </source>
</reference>
<dbReference type="Pfam" id="PF13538">
    <property type="entry name" value="UvrD_C_2"/>
    <property type="match status" value="1"/>
</dbReference>
<accession>A0A2S2CLB8</accession>
<dbReference type="Gene3D" id="3.40.50.300">
    <property type="entry name" value="P-loop containing nucleotide triphosphate hydrolases"/>
    <property type="match status" value="2"/>
</dbReference>
<dbReference type="PANTHER" id="PTHR11070">
    <property type="entry name" value="UVRD / RECB / PCRA DNA HELICASE FAMILY MEMBER"/>
    <property type="match status" value="1"/>
</dbReference>
<feature type="domain" description="UvrD-like helicase C-terminal" evidence="2">
    <location>
        <begin position="348"/>
        <end position="395"/>
    </location>
</feature>
<evidence type="ECO:0000313" key="4">
    <source>
        <dbReference type="Proteomes" id="UP000245629"/>
    </source>
</evidence>
<dbReference type="GO" id="GO:0003677">
    <property type="term" value="F:DNA binding"/>
    <property type="evidence" value="ECO:0007669"/>
    <property type="project" value="InterPro"/>
</dbReference>
<dbReference type="InterPro" id="IPR027785">
    <property type="entry name" value="UvrD-like_helicase_C"/>
</dbReference>
<dbReference type="GO" id="GO:0000725">
    <property type="term" value="P:recombinational repair"/>
    <property type="evidence" value="ECO:0007669"/>
    <property type="project" value="TreeGrafter"/>
</dbReference>
<dbReference type="GO" id="GO:0043138">
    <property type="term" value="F:3'-5' DNA helicase activity"/>
    <property type="evidence" value="ECO:0007669"/>
    <property type="project" value="TreeGrafter"/>
</dbReference>
<dbReference type="KEGG" id="azz:DEW08_02955"/>
<proteinExistence type="predicted"/>
<gene>
    <name evidence="3" type="ORF">DEW08_02955</name>
</gene>
<dbReference type="InterPro" id="IPR027417">
    <property type="entry name" value="P-loop_NTPase"/>
</dbReference>
<dbReference type="GO" id="GO:0005524">
    <property type="term" value="F:ATP binding"/>
    <property type="evidence" value="ECO:0007669"/>
    <property type="project" value="InterPro"/>
</dbReference>
<dbReference type="EMBL" id="CP029352">
    <property type="protein sequence ID" value="AWK85271.1"/>
    <property type="molecule type" value="Genomic_DNA"/>
</dbReference>
<dbReference type="Pfam" id="PF13604">
    <property type="entry name" value="AAA_30"/>
    <property type="match status" value="1"/>
</dbReference>
<dbReference type="PANTHER" id="PTHR11070:SF2">
    <property type="entry name" value="ATP-DEPENDENT DNA HELICASE SRS2"/>
    <property type="match status" value="1"/>
</dbReference>